<organism evidence="1 2">
    <name type="scientific">Panagrolaimus sp. JU765</name>
    <dbReference type="NCBI Taxonomy" id="591449"/>
    <lineage>
        <taxon>Eukaryota</taxon>
        <taxon>Metazoa</taxon>
        <taxon>Ecdysozoa</taxon>
        <taxon>Nematoda</taxon>
        <taxon>Chromadorea</taxon>
        <taxon>Rhabditida</taxon>
        <taxon>Tylenchina</taxon>
        <taxon>Panagrolaimomorpha</taxon>
        <taxon>Panagrolaimoidea</taxon>
        <taxon>Panagrolaimidae</taxon>
        <taxon>Panagrolaimus</taxon>
    </lineage>
</organism>
<accession>A0AC34QQX5</accession>
<proteinExistence type="predicted"/>
<evidence type="ECO:0000313" key="2">
    <source>
        <dbReference type="WBParaSite" id="JU765_v2.g18557.t2"/>
    </source>
</evidence>
<dbReference type="WBParaSite" id="JU765_v2.g18557.t2">
    <property type="protein sequence ID" value="JU765_v2.g18557.t2"/>
    <property type="gene ID" value="JU765_v2.g18557"/>
</dbReference>
<protein>
    <submittedName>
        <fullName evidence="2">Uncharacterized protein</fullName>
    </submittedName>
</protein>
<reference evidence="2" key="1">
    <citation type="submission" date="2022-11" db="UniProtKB">
        <authorList>
            <consortium name="WormBaseParasite"/>
        </authorList>
    </citation>
    <scope>IDENTIFICATION</scope>
</reference>
<dbReference type="Proteomes" id="UP000887576">
    <property type="component" value="Unplaced"/>
</dbReference>
<sequence>MLLGKEFIQGILDLFTRTERVHFFESSILFNVEELRCCIGSKETKLLEKILPIVAVFAEEVCLRKSAWFPLVFDSMVSSGRSKQITIYFDEIEEVEKDAADAIQKLNKGNVPIHMVLFDASVLMVLKECRLDFVEMKVQPWSTLLKCLNSCECRIQRMDLSYYTFDSEKQFTFKNPNLSSVTELVLPDLCGGPDILDFARIRKIFPNVEKLDGDVIFPSNNAETIASFLNTLTTNISEASQKEIRLIAKYFYHLTLEDLAMIQSLITDFQELDSSTFQWTNSENNLKTQLFYRKLTFFEIVKLEQRNSFGFKWFHDLFQKIMSARPNNDVKNCGKIHKNTSERIRKRGSSKSTPDYVGLKDAHRIRHTARDRNHDHDEVECEVKPHWMKSNEKFAEPFSSKKKHKKSKTERQHQQSLKSRRKNKDKHGQRREKLKDSLRRSKQRRKQPKPESSTQPSDAVKDSKEGKDASPNMVVKTSPTTTTNQTTTPTSTTPVTDKKSDKKETTTPTSTTPLTDKKSDKKEQQSSSTAGDDAPVKKDKNAPEPEKPIITSKELFGPPIFSAQPSVTGSDTKTNGKSPKNKKKKGDDNEMTDNTPTVFESIDAPIRPLHDALPVRKIDTTKVLPKIGTGKAEFVIDDTPTAYEKKKKKDASDDEERSTYIPYLAAYRYVPKNNFR</sequence>
<evidence type="ECO:0000313" key="1">
    <source>
        <dbReference type="Proteomes" id="UP000887576"/>
    </source>
</evidence>
<name>A0AC34QQX5_9BILA</name>